<evidence type="ECO:0000313" key="1">
    <source>
        <dbReference type="EMBL" id="MDK6029337.1"/>
    </source>
</evidence>
<proteinExistence type="predicted"/>
<reference evidence="1 2" key="1">
    <citation type="submission" date="2023-05" db="EMBL/GenBank/DDBJ databases">
        <title>A new hyperthermophilic archaea 'Ignisphaera cupida' sp. nov. and description of the family 'Ignisphaeraceae' fam. nov.</title>
        <authorList>
            <person name="Podosokorskaya O.A."/>
            <person name="Elcheninov A.G."/>
            <person name="Klukina A."/>
            <person name="Merkel A.Y."/>
        </authorList>
    </citation>
    <scope>NUCLEOTIDE SEQUENCE [LARGE SCALE GENOMIC DNA]</scope>
    <source>
        <strain evidence="1 2">4213-co</strain>
    </source>
</reference>
<dbReference type="EMBL" id="JASNVW010000007">
    <property type="protein sequence ID" value="MDK6029337.1"/>
    <property type="molecule type" value="Genomic_DNA"/>
</dbReference>
<dbReference type="Proteomes" id="UP001529235">
    <property type="component" value="Unassembled WGS sequence"/>
</dbReference>
<name>A0ABD4Z8I0_9CREN</name>
<accession>A0ABD4Z8I0</accession>
<dbReference type="Pfam" id="PF09872">
    <property type="entry name" value="DUF2099"/>
    <property type="match status" value="1"/>
</dbReference>
<gene>
    <name evidence="1" type="ORF">QPL79_08175</name>
</gene>
<dbReference type="RefSeq" id="WP_285274324.1">
    <property type="nucleotide sequence ID" value="NZ_JASNVW010000007.1"/>
</dbReference>
<sequence length="289" mass="32297">MRFHEALVMGSVVRIYENGFVEVVEKPRNLFCPYMLRVYGVRKSCEDVVEHVVKLKMVVFGLFTSRRGFVTSKVVSFGTSEIVSWGMEKGFFDCAVVVCDGAGTVVAKKSELVQGIGAVMNGLLKTYPISEVIKTVEDMGGVVLDKENALIDQVKGVSKAAEIGCRKVAVSVIGARCWEISEVREAEKKLGIDVTVFSTCNTLAKQECITHMEKADYVCTSANEMIRKALAEKALMQLGVTIPVYIMSRKMKDIILEYLKELDEKLLIRRVKLPYEEKYTATCSNCEWL</sequence>
<protein>
    <submittedName>
        <fullName evidence="1">DUF2099 family protein</fullName>
    </submittedName>
</protein>
<evidence type="ECO:0000313" key="2">
    <source>
        <dbReference type="Proteomes" id="UP001529235"/>
    </source>
</evidence>
<organism evidence="1 2">
    <name type="scientific">Ignisphaera cupida</name>
    <dbReference type="NCBI Taxonomy" id="3050454"/>
    <lineage>
        <taxon>Archaea</taxon>
        <taxon>Thermoproteota</taxon>
        <taxon>Thermoprotei</taxon>
        <taxon>Desulfurococcales</taxon>
        <taxon>Desulfurococcaceae</taxon>
        <taxon>Ignisphaera</taxon>
    </lineage>
</organism>
<comment type="caution">
    <text evidence="1">The sequence shown here is derived from an EMBL/GenBank/DDBJ whole genome shotgun (WGS) entry which is preliminary data.</text>
</comment>
<dbReference type="AlphaFoldDB" id="A0ABD4Z8I0"/>
<keyword evidence="2" id="KW-1185">Reference proteome</keyword>
<dbReference type="InterPro" id="IPR009181">
    <property type="entry name" value="Methan_mark_8"/>
</dbReference>